<dbReference type="InterPro" id="IPR050855">
    <property type="entry name" value="NDM-1-like"/>
</dbReference>
<dbReference type="Proteomes" id="UP000641932">
    <property type="component" value="Unassembled WGS sequence"/>
</dbReference>
<dbReference type="EMBL" id="BMMS01000032">
    <property type="protein sequence ID" value="GGO97173.1"/>
    <property type="molecule type" value="Genomic_DNA"/>
</dbReference>
<gene>
    <name evidence="2" type="ORF">GCM10012280_58370</name>
</gene>
<dbReference type="Pfam" id="PF00753">
    <property type="entry name" value="Lactamase_B"/>
    <property type="match status" value="1"/>
</dbReference>
<protein>
    <recommendedName>
        <fullName evidence="1">Metallo-beta-lactamase domain-containing protein</fullName>
    </recommendedName>
</protein>
<dbReference type="PANTHER" id="PTHR42951:SF17">
    <property type="entry name" value="METALLO-BETA-LACTAMASE DOMAIN-CONTAINING PROTEIN"/>
    <property type="match status" value="1"/>
</dbReference>
<name>A0A918E1T6_9ACTN</name>
<reference evidence="2" key="1">
    <citation type="journal article" date="2014" name="Int. J. Syst. Evol. Microbiol.">
        <title>Complete genome sequence of Corynebacterium casei LMG S-19264T (=DSM 44701T), isolated from a smear-ripened cheese.</title>
        <authorList>
            <consortium name="US DOE Joint Genome Institute (JGI-PGF)"/>
            <person name="Walter F."/>
            <person name="Albersmeier A."/>
            <person name="Kalinowski J."/>
            <person name="Ruckert C."/>
        </authorList>
    </citation>
    <scope>NUCLEOTIDE SEQUENCE</scope>
    <source>
        <strain evidence="2">CGMCC 4.7201</strain>
    </source>
</reference>
<dbReference type="SMART" id="SM00849">
    <property type="entry name" value="Lactamase_B"/>
    <property type="match status" value="1"/>
</dbReference>
<proteinExistence type="predicted"/>
<sequence>MCGSRTPEGRTVTGGVRELAPGYHVIHTSFAAVPLHLPILTGEGLVLIDAGAAETPDAAVFSAIADLGRDPAEVRMVALTHAHHDHFGGVSNLKRRSPRLRVAVHRADVTWVEDHDRYWRELFGRFEPEYTPSEEERAVVLDQAGEPTVVQHVLDYHDELDTCGAGPLKVLPAGSHSAGSVAYYQKDHGVLATGDALQAYGTPLLDGTEAFPIYENIAAYRSMLTQFCDVDIQWLVDAHRGVLSDDEARELLLACERFPDTFTEQLLETLTAVGEPMPLTEIAHAVQSAHYPRANRSIQLYVTTDLHLRELVRQQLLEPLRINARKHWAVV</sequence>
<dbReference type="Gene3D" id="3.60.15.10">
    <property type="entry name" value="Ribonuclease Z/Hydroxyacylglutathione hydrolase-like"/>
    <property type="match status" value="1"/>
</dbReference>
<comment type="caution">
    <text evidence="2">The sequence shown here is derived from an EMBL/GenBank/DDBJ whole genome shotgun (WGS) entry which is preliminary data.</text>
</comment>
<organism evidence="2 3">
    <name type="scientific">Wenjunlia tyrosinilytica</name>
    <dbReference type="NCBI Taxonomy" id="1544741"/>
    <lineage>
        <taxon>Bacteria</taxon>
        <taxon>Bacillati</taxon>
        <taxon>Actinomycetota</taxon>
        <taxon>Actinomycetes</taxon>
        <taxon>Kitasatosporales</taxon>
        <taxon>Streptomycetaceae</taxon>
        <taxon>Wenjunlia</taxon>
    </lineage>
</organism>
<reference evidence="2" key="2">
    <citation type="submission" date="2020-09" db="EMBL/GenBank/DDBJ databases">
        <authorList>
            <person name="Sun Q."/>
            <person name="Zhou Y."/>
        </authorList>
    </citation>
    <scope>NUCLEOTIDE SEQUENCE</scope>
    <source>
        <strain evidence="2">CGMCC 4.7201</strain>
    </source>
</reference>
<evidence type="ECO:0000259" key="1">
    <source>
        <dbReference type="SMART" id="SM00849"/>
    </source>
</evidence>
<dbReference type="AlphaFoldDB" id="A0A918E1T6"/>
<feature type="domain" description="Metallo-beta-lactamase" evidence="1">
    <location>
        <begin position="34"/>
        <end position="239"/>
    </location>
</feature>
<accession>A0A918E1T6</accession>
<dbReference type="InterPro" id="IPR001279">
    <property type="entry name" value="Metallo-B-lactamas"/>
</dbReference>
<evidence type="ECO:0000313" key="2">
    <source>
        <dbReference type="EMBL" id="GGO97173.1"/>
    </source>
</evidence>
<dbReference type="PANTHER" id="PTHR42951">
    <property type="entry name" value="METALLO-BETA-LACTAMASE DOMAIN-CONTAINING"/>
    <property type="match status" value="1"/>
</dbReference>
<dbReference type="RefSeq" id="WP_189134817.1">
    <property type="nucleotide sequence ID" value="NZ_BMMS01000032.1"/>
</dbReference>
<keyword evidence="3" id="KW-1185">Reference proteome</keyword>
<evidence type="ECO:0000313" key="3">
    <source>
        <dbReference type="Proteomes" id="UP000641932"/>
    </source>
</evidence>
<dbReference type="InterPro" id="IPR036866">
    <property type="entry name" value="RibonucZ/Hydroxyglut_hydro"/>
</dbReference>
<dbReference type="SUPFAM" id="SSF56281">
    <property type="entry name" value="Metallo-hydrolase/oxidoreductase"/>
    <property type="match status" value="1"/>
</dbReference>